<dbReference type="KEGG" id="csl:COCSUDRAFT_26821"/>
<dbReference type="Pfam" id="PF01112">
    <property type="entry name" value="Asparaginase_2"/>
    <property type="match status" value="1"/>
</dbReference>
<dbReference type="GeneID" id="17045638"/>
<dbReference type="GO" id="GO:0008798">
    <property type="term" value="F:beta-aspartyl-peptidase activity"/>
    <property type="evidence" value="ECO:0007669"/>
    <property type="project" value="UniProtKB-EC"/>
</dbReference>
<dbReference type="eggNOG" id="KOG1593">
    <property type="taxonomic scope" value="Eukaryota"/>
</dbReference>
<dbReference type="SUPFAM" id="SSF56235">
    <property type="entry name" value="N-terminal nucleophile aminohydrolases (Ntn hydrolases)"/>
    <property type="match status" value="1"/>
</dbReference>
<dbReference type="InterPro" id="IPR000246">
    <property type="entry name" value="Peptidase_T2"/>
</dbReference>
<evidence type="ECO:0000256" key="2">
    <source>
        <dbReference type="ARBA" id="ARBA00010872"/>
    </source>
</evidence>
<keyword evidence="5" id="KW-0645">Protease</keyword>
<feature type="chain" id="PRO_5003637054" description="beta-aspartyl-peptidase" evidence="11">
    <location>
        <begin position="23"/>
        <end position="405"/>
    </location>
</feature>
<evidence type="ECO:0000256" key="9">
    <source>
        <dbReference type="PIRSR" id="PIRSR600246-2"/>
    </source>
</evidence>
<dbReference type="STRING" id="574566.I0ZAF4"/>
<dbReference type="PANTHER" id="PTHR10188:SF6">
    <property type="entry name" value="N(4)-(BETA-N-ACETYLGLUCOSAMINYL)-L-ASPARAGINASE"/>
    <property type="match status" value="1"/>
</dbReference>
<protein>
    <recommendedName>
        <fullName evidence="4">beta-aspartyl-peptidase</fullName>
        <ecNumber evidence="4">3.4.19.5</ecNumber>
    </recommendedName>
</protein>
<evidence type="ECO:0000313" key="12">
    <source>
        <dbReference type="EMBL" id="EIE27623.1"/>
    </source>
</evidence>
<organism evidence="12 13">
    <name type="scientific">Coccomyxa subellipsoidea (strain C-169)</name>
    <name type="common">Green microalga</name>
    <dbReference type="NCBI Taxonomy" id="574566"/>
    <lineage>
        <taxon>Eukaryota</taxon>
        <taxon>Viridiplantae</taxon>
        <taxon>Chlorophyta</taxon>
        <taxon>core chlorophytes</taxon>
        <taxon>Trebouxiophyceae</taxon>
        <taxon>Trebouxiophyceae incertae sedis</taxon>
        <taxon>Coccomyxaceae</taxon>
        <taxon>Coccomyxa</taxon>
        <taxon>Coccomyxa subellipsoidea</taxon>
    </lineage>
</organism>
<evidence type="ECO:0000256" key="6">
    <source>
        <dbReference type="ARBA" id="ARBA00022801"/>
    </source>
</evidence>
<feature type="binding site" evidence="9">
    <location>
        <begin position="279"/>
        <end position="282"/>
    </location>
    <ligand>
        <name>substrate</name>
    </ligand>
</feature>
<sequence length="405" mass="43118">MARVRQLILGLSSVLIISLVAAAAWAARKPSPSNAPIVVNTWAFTKATEKAWDVLTTSQSGSAALDSVEHGCGECERLQCDLTVGYGGSPDEEGETTLDALIMDGTAMDTGSVTDLRYINNAISTAKKVMLYSTHSSLGGLQATTFAMDMGATLSNLSTKASSDMYYDWKGKNCQPNFRKNVHPDPSKSCGPYKPLTQDVLAAGTASREASKINESLLMKVSRDSRELAEQVKTGTASRQESRVTRNNHDTISMIALDSDGNIAAGSSTNGANHKIPGRMSDSAVAGAGAYADSRVGGCGSTGDGDVHLRFLPCYQAVESMRQGLSPKKAAEDAIRRIAEVYPGYVGALVTLSNAGEHGAAAHGWTFEYSVRDTSMTDVKVFKVTPLDTPLPLRSRAGTRWFWGM</sequence>
<feature type="binding site" evidence="9">
    <location>
        <begin position="302"/>
        <end position="305"/>
    </location>
    <ligand>
        <name>substrate</name>
    </ligand>
</feature>
<dbReference type="Proteomes" id="UP000007264">
    <property type="component" value="Unassembled WGS sequence"/>
</dbReference>
<comment type="catalytic activity">
    <reaction evidence="1">
        <text>Cleavage of a beta-linked Asp residue from the N-terminus of a polypeptide.</text>
        <dbReference type="EC" id="3.4.19.5"/>
    </reaction>
</comment>
<dbReference type="GO" id="GO:0003948">
    <property type="term" value="F:N4-(beta-N-acetylglucosaminyl)-L-asparaginase activity"/>
    <property type="evidence" value="ECO:0007669"/>
    <property type="project" value="UniProtKB-ARBA"/>
</dbReference>
<dbReference type="InterPro" id="IPR029055">
    <property type="entry name" value="Ntn_hydrolases_N"/>
</dbReference>
<evidence type="ECO:0000313" key="13">
    <source>
        <dbReference type="Proteomes" id="UP000007264"/>
    </source>
</evidence>
<dbReference type="RefSeq" id="XP_005652167.1">
    <property type="nucleotide sequence ID" value="XM_005652110.1"/>
</dbReference>
<dbReference type="GO" id="GO:0005737">
    <property type="term" value="C:cytoplasm"/>
    <property type="evidence" value="ECO:0007669"/>
    <property type="project" value="TreeGrafter"/>
</dbReference>
<dbReference type="PANTHER" id="PTHR10188">
    <property type="entry name" value="L-ASPARAGINASE"/>
    <property type="match status" value="1"/>
</dbReference>
<keyword evidence="13" id="KW-1185">Reference proteome</keyword>
<comment type="subunit">
    <text evidence="3">Heterotetramer of two alpha and two beta chains arranged as a dimer of alpha/beta heterodimers.</text>
</comment>
<evidence type="ECO:0000256" key="8">
    <source>
        <dbReference type="PIRSR" id="PIRSR600246-1"/>
    </source>
</evidence>
<feature type="active site" description="Nucleophile" evidence="8">
    <location>
        <position position="251"/>
    </location>
</feature>
<evidence type="ECO:0000256" key="5">
    <source>
        <dbReference type="ARBA" id="ARBA00022670"/>
    </source>
</evidence>
<comment type="caution">
    <text evidence="12">The sequence shown here is derived from an EMBL/GenBank/DDBJ whole genome shotgun (WGS) entry which is preliminary data.</text>
</comment>
<feature type="site" description="Cleavage; by autolysis" evidence="10">
    <location>
        <begin position="250"/>
        <end position="251"/>
    </location>
</feature>
<evidence type="ECO:0000256" key="11">
    <source>
        <dbReference type="SAM" id="SignalP"/>
    </source>
</evidence>
<evidence type="ECO:0000256" key="7">
    <source>
        <dbReference type="ARBA" id="ARBA00022813"/>
    </source>
</evidence>
<name>I0ZAF4_COCSC</name>
<comment type="similarity">
    <text evidence="2">Belongs to the Ntn-hydrolase family.</text>
</comment>
<dbReference type="GO" id="GO:0006508">
    <property type="term" value="P:proteolysis"/>
    <property type="evidence" value="ECO:0007669"/>
    <property type="project" value="UniProtKB-KW"/>
</dbReference>
<dbReference type="EMBL" id="AGSI01000001">
    <property type="protein sequence ID" value="EIE27623.1"/>
    <property type="molecule type" value="Genomic_DNA"/>
</dbReference>
<dbReference type="FunFam" id="3.60.20.30:FF:000003">
    <property type="entry name" value="N(4)-(Beta-N-acetylglucosaminyl)-L-asparaginase isoform X1"/>
    <property type="match status" value="1"/>
</dbReference>
<proteinExistence type="inferred from homology"/>
<evidence type="ECO:0000256" key="3">
    <source>
        <dbReference type="ARBA" id="ARBA00011601"/>
    </source>
</evidence>
<accession>I0ZAF4</accession>
<dbReference type="EC" id="3.4.19.5" evidence="4"/>
<dbReference type="OrthoDB" id="2262349at2759"/>
<keyword evidence="6" id="KW-0378">Hydrolase</keyword>
<dbReference type="AlphaFoldDB" id="I0ZAF4"/>
<evidence type="ECO:0000256" key="10">
    <source>
        <dbReference type="PIRSR" id="PIRSR600246-3"/>
    </source>
</evidence>
<dbReference type="MEROPS" id="T02.001"/>
<dbReference type="Gene3D" id="3.60.20.30">
    <property type="entry name" value="(Glycosyl)asparaginase"/>
    <property type="match status" value="1"/>
</dbReference>
<feature type="signal peptide" evidence="11">
    <location>
        <begin position="1"/>
        <end position="22"/>
    </location>
</feature>
<reference evidence="12 13" key="1">
    <citation type="journal article" date="2012" name="Genome Biol.">
        <title>The genome of the polar eukaryotic microalga coccomyxa subellipsoidea reveals traits of cold adaptation.</title>
        <authorList>
            <person name="Blanc G."/>
            <person name="Agarkova I."/>
            <person name="Grimwood J."/>
            <person name="Kuo A."/>
            <person name="Brueggeman A."/>
            <person name="Dunigan D."/>
            <person name="Gurnon J."/>
            <person name="Ladunga I."/>
            <person name="Lindquist E."/>
            <person name="Lucas S."/>
            <person name="Pangilinan J."/>
            <person name="Proschold T."/>
            <person name="Salamov A."/>
            <person name="Schmutz J."/>
            <person name="Weeks D."/>
            <person name="Yamada T."/>
            <person name="Claverie J.M."/>
            <person name="Grigoriev I."/>
            <person name="Van Etten J."/>
            <person name="Lomsadze A."/>
            <person name="Borodovsky M."/>
        </authorList>
    </citation>
    <scope>NUCLEOTIDE SEQUENCE [LARGE SCALE GENOMIC DNA]</scope>
    <source>
        <strain evidence="12 13">C-169</strain>
    </source>
</reference>
<evidence type="ECO:0000256" key="4">
    <source>
        <dbReference type="ARBA" id="ARBA00012879"/>
    </source>
</evidence>
<keyword evidence="11" id="KW-0732">Signal</keyword>
<dbReference type="CDD" id="cd04513">
    <property type="entry name" value="Glycosylasparaginase"/>
    <property type="match status" value="1"/>
</dbReference>
<keyword evidence="7" id="KW-0068">Autocatalytic cleavage</keyword>
<evidence type="ECO:0000256" key="1">
    <source>
        <dbReference type="ARBA" id="ARBA00000306"/>
    </source>
</evidence>
<gene>
    <name evidence="12" type="ORF">COCSUDRAFT_26821</name>
</gene>